<accession>A0AAJ0DW76</accession>
<dbReference type="Proteomes" id="UP001240678">
    <property type="component" value="Unassembled WGS sequence"/>
</dbReference>
<organism evidence="2 3">
    <name type="scientific">Colletotrichum costaricense</name>
    <dbReference type="NCBI Taxonomy" id="1209916"/>
    <lineage>
        <taxon>Eukaryota</taxon>
        <taxon>Fungi</taxon>
        <taxon>Dikarya</taxon>
        <taxon>Ascomycota</taxon>
        <taxon>Pezizomycotina</taxon>
        <taxon>Sordariomycetes</taxon>
        <taxon>Hypocreomycetidae</taxon>
        <taxon>Glomerellales</taxon>
        <taxon>Glomerellaceae</taxon>
        <taxon>Colletotrichum</taxon>
        <taxon>Colletotrichum acutatum species complex</taxon>
    </lineage>
</organism>
<evidence type="ECO:0000313" key="2">
    <source>
        <dbReference type="EMBL" id="KAK1515896.1"/>
    </source>
</evidence>
<protein>
    <submittedName>
        <fullName evidence="2">Uncharacterized protein</fullName>
    </submittedName>
</protein>
<name>A0AAJ0DW76_9PEZI</name>
<feature type="compositionally biased region" description="Basic and acidic residues" evidence="1">
    <location>
        <begin position="47"/>
        <end position="59"/>
    </location>
</feature>
<dbReference type="AlphaFoldDB" id="A0AAJ0DW76"/>
<keyword evidence="3" id="KW-1185">Reference proteome</keyword>
<dbReference type="EMBL" id="MOOE01000016">
    <property type="protein sequence ID" value="KAK1515896.1"/>
    <property type="molecule type" value="Genomic_DNA"/>
</dbReference>
<evidence type="ECO:0000256" key="1">
    <source>
        <dbReference type="SAM" id="MobiDB-lite"/>
    </source>
</evidence>
<dbReference type="GeneID" id="85344787"/>
<gene>
    <name evidence="2" type="ORF">CCOS01_13094</name>
</gene>
<proteinExistence type="predicted"/>
<feature type="region of interest" description="Disordered" evidence="1">
    <location>
        <begin position="36"/>
        <end position="77"/>
    </location>
</feature>
<evidence type="ECO:0000313" key="3">
    <source>
        <dbReference type="Proteomes" id="UP001240678"/>
    </source>
</evidence>
<sequence length="104" mass="11906">MLLDGSMECPIASCETELPSSSFEYDWAVCLRDEQQENRPQHSTGNEYRDASFNGKEEVNECAADNGQRSRASETDNEPAYQYRLDVCCDCNWYVENAEDEESQ</sequence>
<reference evidence="2 3" key="1">
    <citation type="submission" date="2016-10" db="EMBL/GenBank/DDBJ databases">
        <title>The genome sequence of Colletotrichum fioriniae PJ7.</title>
        <authorList>
            <person name="Baroncelli R."/>
        </authorList>
    </citation>
    <scope>NUCLEOTIDE SEQUENCE [LARGE SCALE GENOMIC DNA]</scope>
    <source>
        <strain evidence="2 3">IMI 309622</strain>
    </source>
</reference>
<comment type="caution">
    <text evidence="2">The sequence shown here is derived from an EMBL/GenBank/DDBJ whole genome shotgun (WGS) entry which is preliminary data.</text>
</comment>
<dbReference type="RefSeq" id="XP_060308442.1">
    <property type="nucleotide sequence ID" value="XM_060461240.1"/>
</dbReference>